<keyword evidence="1" id="KW-1133">Transmembrane helix</keyword>
<organism evidence="2 3">
    <name type="scientific">Hydrogenoanaerobacterium saccharovorans</name>
    <dbReference type="NCBI Taxonomy" id="474960"/>
    <lineage>
        <taxon>Bacteria</taxon>
        <taxon>Bacillati</taxon>
        <taxon>Bacillota</taxon>
        <taxon>Clostridia</taxon>
        <taxon>Eubacteriales</taxon>
        <taxon>Oscillospiraceae</taxon>
        <taxon>Hydrogenoanaerobacterium</taxon>
    </lineage>
</organism>
<evidence type="ECO:0000313" key="3">
    <source>
        <dbReference type="Proteomes" id="UP000724149"/>
    </source>
</evidence>
<keyword evidence="1" id="KW-0472">Membrane</keyword>
<gene>
    <name evidence="2" type="ORF">H9X81_04745</name>
</gene>
<dbReference type="EMBL" id="JACSNR010000004">
    <property type="protein sequence ID" value="MBM6922999.1"/>
    <property type="molecule type" value="Genomic_DNA"/>
</dbReference>
<reference evidence="2 3" key="1">
    <citation type="journal article" date="2021" name="Sci. Rep.">
        <title>The distribution of antibiotic resistance genes in chicken gut microbiota commensals.</title>
        <authorList>
            <person name="Juricova H."/>
            <person name="Matiasovicova J."/>
            <person name="Kubasova T."/>
            <person name="Cejkova D."/>
            <person name="Rychlik I."/>
        </authorList>
    </citation>
    <scope>NUCLEOTIDE SEQUENCE [LARGE SCALE GENOMIC DNA]</scope>
    <source>
        <strain evidence="2 3">An564</strain>
    </source>
</reference>
<evidence type="ECO:0000256" key="1">
    <source>
        <dbReference type="SAM" id="Phobius"/>
    </source>
</evidence>
<protein>
    <recommendedName>
        <fullName evidence="4">Electron transport complex protein RnfA</fullName>
    </recommendedName>
</protein>
<comment type="caution">
    <text evidence="2">The sequence shown here is derived from an EMBL/GenBank/DDBJ whole genome shotgun (WGS) entry which is preliminary data.</text>
</comment>
<evidence type="ECO:0000313" key="2">
    <source>
        <dbReference type="EMBL" id="MBM6922999.1"/>
    </source>
</evidence>
<feature type="transmembrane region" description="Helical" evidence="1">
    <location>
        <begin position="108"/>
        <end position="131"/>
    </location>
</feature>
<sequence length="197" mass="21795">MAGFVKLLMIAFTAAMVENAIFSRALVTRKMLFLKNREEILTFSAVITLMTVISGVICYAADSLLLYPRGVSIYIRSALYVLIMAAVHTAMIVAASRKVGEWYARAKNVLLMAGYNVAVLGTILLCSFNRYNLWERLFYFVGTGVGVTLALVLLDVANQNIAMSRVPRIFRGLPILLLYIGILSLAFYGLIGHPITF</sequence>
<proteinExistence type="predicted"/>
<dbReference type="Proteomes" id="UP000724149">
    <property type="component" value="Unassembled WGS sequence"/>
</dbReference>
<feature type="transmembrane region" description="Helical" evidence="1">
    <location>
        <begin position="6"/>
        <end position="27"/>
    </location>
</feature>
<feature type="transmembrane region" description="Helical" evidence="1">
    <location>
        <begin position="137"/>
        <end position="157"/>
    </location>
</feature>
<keyword evidence="3" id="KW-1185">Reference proteome</keyword>
<dbReference type="PANTHER" id="PTHR30335:SF0">
    <property type="entry name" value="ION-TRANSLOCATING OXIDOREDUCTASE COMPLEX SUBUNIT A"/>
    <property type="match status" value="1"/>
</dbReference>
<name>A0ABS2GMR8_9FIRM</name>
<dbReference type="InterPro" id="IPR050133">
    <property type="entry name" value="NqrDE/RnfAE_oxidrdctase"/>
</dbReference>
<evidence type="ECO:0008006" key="4">
    <source>
        <dbReference type="Google" id="ProtNLM"/>
    </source>
</evidence>
<feature type="transmembrane region" description="Helical" evidence="1">
    <location>
        <begin position="169"/>
        <end position="191"/>
    </location>
</feature>
<keyword evidence="1" id="KW-0812">Transmembrane</keyword>
<feature type="transmembrane region" description="Helical" evidence="1">
    <location>
        <begin position="39"/>
        <end position="61"/>
    </location>
</feature>
<accession>A0ABS2GMR8</accession>
<feature type="transmembrane region" description="Helical" evidence="1">
    <location>
        <begin position="73"/>
        <end position="96"/>
    </location>
</feature>
<dbReference type="PANTHER" id="PTHR30335">
    <property type="entry name" value="INTEGRAL MEMBRANE PROTEIN OF SOXR-REDUCING COMPLEX"/>
    <property type="match status" value="1"/>
</dbReference>
<dbReference type="RefSeq" id="WP_204720246.1">
    <property type="nucleotide sequence ID" value="NZ_JACSNR010000004.1"/>
</dbReference>